<dbReference type="OMA" id="WHASVDF"/>
<dbReference type="EMBL" id="KQ474073">
    <property type="protein sequence ID" value="KPV78382.1"/>
    <property type="molecule type" value="Genomic_DNA"/>
</dbReference>
<dbReference type="STRING" id="578459.A0A194SCR6"/>
<dbReference type="PANTHER" id="PTHR14614:SF109">
    <property type="entry name" value="RIBOSOMAL LYSINE N-METHYLTRANSFERASE 5"/>
    <property type="match status" value="1"/>
</dbReference>
<dbReference type="Proteomes" id="UP000053890">
    <property type="component" value="Unassembled WGS sequence"/>
</dbReference>
<feature type="region of interest" description="Disordered" evidence="1">
    <location>
        <begin position="259"/>
        <end position="278"/>
    </location>
</feature>
<sequence length="385" mass="41016">MTSTPAALCLPAASVLVDDVDEELFLVYTRKIQLASSSNDESTAANTSALGYLEGKDGVVHVALTVKAPAATEAQTSRTGARRRAIKSKSKESQELVVEVEVHQALDALRHRKGDTGSVLWRSSLHLAEYLLQAHHFPSMSNPPLFPSLASSTILELGAGTGFLGLALRSIWGDSGRWVFSDLLDNLLLVVRNLKANDVLPSSSSGSSASSLAGPPGRTASRRPGARPAGASNPRVDVVELDWLVEAAAWDARPGSLFPPSSPSSSIGATAAASPSSPLDHPPDLILAADCVYNPCLSAPFAKTLLRHAGPDTVVLVACELRDQEPIDEFLRAWVTLGERDGWRVARLGWSEEKGDGARDEVEGIKRGEFAVWVGWRVSDDEDAT</sequence>
<dbReference type="GO" id="GO:0008757">
    <property type="term" value="F:S-adenosylmethionine-dependent methyltransferase activity"/>
    <property type="evidence" value="ECO:0007669"/>
    <property type="project" value="UniProtKB-ARBA"/>
</dbReference>
<reference evidence="2 3" key="1">
    <citation type="journal article" date="2015" name="Front. Microbiol.">
        <title>Genome sequence of the plant growth promoting endophytic yeast Rhodotorula graminis WP1.</title>
        <authorList>
            <person name="Firrincieli A."/>
            <person name="Otillar R."/>
            <person name="Salamov A."/>
            <person name="Schmutz J."/>
            <person name="Khan Z."/>
            <person name="Redman R.S."/>
            <person name="Fleck N.D."/>
            <person name="Lindquist E."/>
            <person name="Grigoriev I.V."/>
            <person name="Doty S.L."/>
        </authorList>
    </citation>
    <scope>NUCLEOTIDE SEQUENCE [LARGE SCALE GENOMIC DNA]</scope>
    <source>
        <strain evidence="2 3">WP1</strain>
    </source>
</reference>
<dbReference type="GeneID" id="28975973"/>
<dbReference type="GO" id="GO:0032991">
    <property type="term" value="C:protein-containing complex"/>
    <property type="evidence" value="ECO:0007669"/>
    <property type="project" value="TreeGrafter"/>
</dbReference>
<organism evidence="2 3">
    <name type="scientific">Rhodotorula graminis (strain WP1)</name>
    <dbReference type="NCBI Taxonomy" id="578459"/>
    <lineage>
        <taxon>Eukaryota</taxon>
        <taxon>Fungi</taxon>
        <taxon>Dikarya</taxon>
        <taxon>Basidiomycota</taxon>
        <taxon>Pucciniomycotina</taxon>
        <taxon>Microbotryomycetes</taxon>
        <taxon>Sporidiobolales</taxon>
        <taxon>Sporidiobolaceae</taxon>
        <taxon>Rhodotorula</taxon>
    </lineage>
</organism>
<dbReference type="GO" id="GO:0005829">
    <property type="term" value="C:cytosol"/>
    <property type="evidence" value="ECO:0007669"/>
    <property type="project" value="TreeGrafter"/>
</dbReference>
<dbReference type="SUPFAM" id="SSF53335">
    <property type="entry name" value="S-adenosyl-L-methionine-dependent methyltransferases"/>
    <property type="match status" value="1"/>
</dbReference>
<evidence type="ECO:0000313" key="2">
    <source>
        <dbReference type="EMBL" id="KPV78382.1"/>
    </source>
</evidence>
<evidence type="ECO:0000313" key="3">
    <source>
        <dbReference type="Proteomes" id="UP000053890"/>
    </source>
</evidence>
<dbReference type="AlphaFoldDB" id="A0A194SCR6"/>
<dbReference type="PANTHER" id="PTHR14614">
    <property type="entry name" value="HEPATOCELLULAR CARCINOMA-ASSOCIATED ANTIGEN"/>
    <property type="match status" value="1"/>
</dbReference>
<feature type="compositionally biased region" description="Low complexity" evidence="1">
    <location>
        <begin position="200"/>
        <end position="219"/>
    </location>
</feature>
<protein>
    <submittedName>
        <fullName evidence="2">Uncharacterized protein</fullName>
    </submittedName>
</protein>
<dbReference type="Gene3D" id="3.40.50.150">
    <property type="entry name" value="Vaccinia Virus protein VP39"/>
    <property type="match status" value="1"/>
</dbReference>
<keyword evidence="3" id="KW-1185">Reference proteome</keyword>
<gene>
    <name evidence="2" type="ORF">RHOBADRAFT_50855</name>
</gene>
<dbReference type="InterPro" id="IPR019410">
    <property type="entry name" value="Methyltransf_16"/>
</dbReference>
<accession>A0A194SCR6</accession>
<dbReference type="Pfam" id="PF10294">
    <property type="entry name" value="Methyltransf_16"/>
    <property type="match status" value="2"/>
</dbReference>
<feature type="region of interest" description="Disordered" evidence="1">
    <location>
        <begin position="200"/>
        <end position="233"/>
    </location>
</feature>
<evidence type="ECO:0000256" key="1">
    <source>
        <dbReference type="SAM" id="MobiDB-lite"/>
    </source>
</evidence>
<dbReference type="RefSeq" id="XP_018274431.1">
    <property type="nucleotide sequence ID" value="XM_018415525.1"/>
</dbReference>
<proteinExistence type="predicted"/>
<dbReference type="InterPro" id="IPR029063">
    <property type="entry name" value="SAM-dependent_MTases_sf"/>
</dbReference>
<name>A0A194SCR6_RHOGW</name>
<dbReference type="OrthoDB" id="2529286at2759"/>